<dbReference type="Proteomes" id="UP000824782">
    <property type="component" value="Unassembled WGS sequence"/>
</dbReference>
<dbReference type="InterPro" id="IPR036179">
    <property type="entry name" value="Ig-like_dom_sf"/>
</dbReference>
<dbReference type="InterPro" id="IPR013783">
    <property type="entry name" value="Ig-like_fold"/>
</dbReference>
<evidence type="ECO:0000259" key="4">
    <source>
        <dbReference type="PROSITE" id="PS50835"/>
    </source>
</evidence>
<keyword evidence="6" id="KW-1185">Reference proteome</keyword>
<dbReference type="EMBL" id="WNYA01000158">
    <property type="protein sequence ID" value="KAG8549615.1"/>
    <property type="molecule type" value="Genomic_DNA"/>
</dbReference>
<accession>A0AAV6ZQN2</accession>
<dbReference type="Gene3D" id="2.60.40.10">
    <property type="entry name" value="Immunoglobulins"/>
    <property type="match status" value="7"/>
</dbReference>
<evidence type="ECO:0000256" key="1">
    <source>
        <dbReference type="ARBA" id="ARBA00023319"/>
    </source>
</evidence>
<keyword evidence="2" id="KW-0472">Membrane</keyword>
<sequence length="853" mass="96555">MARLGAVILLAVCHTVVTSSGSALQIDAPLFQKAELGTKAVIACKFNVDKAPINLQYLAILWEFQGKSIVKFDNKGLDIHTKKYIDEGDITEQSANLYFYNASISDAGIYRCTVIYTPNIVFKEINFTVYARPSISALEKVIEGDKQNKILCSVTGFYPAQITVRMIKDGSDVSSSLIHERQKNQDNTFSITSSLILPSTDRPKSISCKVHHESLMAPVHKETQLLYSEDGDSAGLLVGVIAGVIILIVILGVIMFIYKKKRGAQVHQITGNKMIDGMKTALHCTASNCSQKTQVKWIIRTKDGTTCEITDREPDNREEEQPLMSMEYKVSTEKEASKKNKSHHDITTKLTFIPSVSRHLGSSVTCRVITQKKSQEKTLELADIYARPQFSEPVQFTITDQGNVQLVVNSGKFYPKPLQISWESKRGTSSEKIPSQEEVTENPDATFNLTSKCTVSGETFKDPTWKVIITWKHESMDGPQSIELSAKDLPWRPQIGDYIEGDIQDDKIQLRCSVSDYFPDALTVRWFEKRKDCPDLIEVPESEKYTIPKITENKTDKKTFMATCRLSLKTLLVTEKDVLLICRVDHPSLEKPIEAKTSPAAYRDTDVQSFFVNNIQGPQKWYNGEKVTLYCAAAYCTQDTRVIWIVTGKDGTEHEICEDSDLRKDGGHCAGYTAHRERTDASDLQGLQDITSCLGFTPSISQHKHVAISCKFICNERSKKKTFQRKQLYAKPQVLNPIKLSLTDSGDVQCALDIEEFYPSNIQIKWNNEEKVDLNKQSENINSTYSVHSVYTLPGSFFRDPQSTVKVSWKHESMDDWEWRQMSALDRDFPWKQELEEIPFPISFWYHATLSEM</sequence>
<dbReference type="Pfam" id="PF07654">
    <property type="entry name" value="C1-set"/>
    <property type="match status" value="1"/>
</dbReference>
<gene>
    <name evidence="5" type="ORF">GDO81_020491</name>
</gene>
<dbReference type="PROSITE" id="PS50835">
    <property type="entry name" value="IG_LIKE"/>
    <property type="match status" value="3"/>
</dbReference>
<dbReference type="SMART" id="SM00407">
    <property type="entry name" value="IGc1"/>
    <property type="match status" value="2"/>
</dbReference>
<evidence type="ECO:0000313" key="5">
    <source>
        <dbReference type="EMBL" id="KAG8549615.1"/>
    </source>
</evidence>
<feature type="domain" description="Ig-like" evidence="4">
    <location>
        <begin position="133"/>
        <end position="224"/>
    </location>
</feature>
<dbReference type="FunFam" id="2.60.40.10:FF:001931">
    <property type="entry name" value="Uncharacterized LOC100216153"/>
    <property type="match status" value="1"/>
</dbReference>
<feature type="chain" id="PRO_5044000718" description="Ig-like domain-containing protein" evidence="3">
    <location>
        <begin position="19"/>
        <end position="853"/>
    </location>
</feature>
<evidence type="ECO:0000256" key="3">
    <source>
        <dbReference type="SAM" id="SignalP"/>
    </source>
</evidence>
<dbReference type="CDD" id="cd00098">
    <property type="entry name" value="IgC1"/>
    <property type="match status" value="1"/>
</dbReference>
<keyword evidence="2" id="KW-1133">Transmembrane helix</keyword>
<dbReference type="InterPro" id="IPR003599">
    <property type="entry name" value="Ig_sub"/>
</dbReference>
<dbReference type="InterPro" id="IPR050380">
    <property type="entry name" value="Immune_Resp_Modulators"/>
</dbReference>
<keyword evidence="2" id="KW-0812">Transmembrane</keyword>
<dbReference type="FunFam" id="2.60.40.10:FF:001774">
    <property type="entry name" value="Uncharacterized LOC100216153"/>
    <property type="match status" value="1"/>
</dbReference>
<dbReference type="InterPro" id="IPR003597">
    <property type="entry name" value="Ig_C1-set"/>
</dbReference>
<organism evidence="5 6">
    <name type="scientific">Engystomops pustulosus</name>
    <name type="common">Tungara frog</name>
    <name type="synonym">Physalaemus pustulosus</name>
    <dbReference type="NCBI Taxonomy" id="76066"/>
    <lineage>
        <taxon>Eukaryota</taxon>
        <taxon>Metazoa</taxon>
        <taxon>Chordata</taxon>
        <taxon>Craniata</taxon>
        <taxon>Vertebrata</taxon>
        <taxon>Euteleostomi</taxon>
        <taxon>Amphibia</taxon>
        <taxon>Batrachia</taxon>
        <taxon>Anura</taxon>
        <taxon>Neobatrachia</taxon>
        <taxon>Hyloidea</taxon>
        <taxon>Leptodactylidae</taxon>
        <taxon>Leiuperinae</taxon>
        <taxon>Engystomops</taxon>
    </lineage>
</organism>
<dbReference type="InterPro" id="IPR007110">
    <property type="entry name" value="Ig-like_dom"/>
</dbReference>
<proteinExistence type="predicted"/>
<feature type="signal peptide" evidence="3">
    <location>
        <begin position="1"/>
        <end position="18"/>
    </location>
</feature>
<keyword evidence="3" id="KW-0732">Signal</keyword>
<evidence type="ECO:0000313" key="6">
    <source>
        <dbReference type="Proteomes" id="UP000824782"/>
    </source>
</evidence>
<comment type="caution">
    <text evidence="5">The sequence shown here is derived from an EMBL/GenBank/DDBJ whole genome shotgun (WGS) entry which is preliminary data.</text>
</comment>
<evidence type="ECO:0000256" key="2">
    <source>
        <dbReference type="SAM" id="Phobius"/>
    </source>
</evidence>
<reference evidence="5" key="1">
    <citation type="thesis" date="2020" institute="ProQuest LLC" country="789 East Eisenhower Parkway, Ann Arbor, MI, USA">
        <title>Comparative Genomics and Chromosome Evolution.</title>
        <authorList>
            <person name="Mudd A.B."/>
        </authorList>
    </citation>
    <scope>NUCLEOTIDE SEQUENCE</scope>
    <source>
        <strain evidence="5">237g6f4</strain>
        <tissue evidence="5">Blood</tissue>
    </source>
</reference>
<keyword evidence="1" id="KW-0393">Immunoglobulin domain</keyword>
<name>A0AAV6ZQN2_ENGPU</name>
<protein>
    <recommendedName>
        <fullName evidence="4">Ig-like domain-containing protein</fullName>
    </recommendedName>
</protein>
<feature type="domain" description="Ig-like" evidence="4">
    <location>
        <begin position="37"/>
        <end position="128"/>
    </location>
</feature>
<dbReference type="AlphaFoldDB" id="A0AAV6ZQN2"/>
<feature type="transmembrane region" description="Helical" evidence="2">
    <location>
        <begin position="234"/>
        <end position="258"/>
    </location>
</feature>
<feature type="domain" description="Ig-like" evidence="4">
    <location>
        <begin position="479"/>
        <end position="594"/>
    </location>
</feature>
<dbReference type="SMART" id="SM00409">
    <property type="entry name" value="IG"/>
    <property type="match status" value="2"/>
</dbReference>
<dbReference type="SUPFAM" id="SSF48726">
    <property type="entry name" value="Immunoglobulin"/>
    <property type="match status" value="4"/>
</dbReference>
<dbReference type="PANTHER" id="PTHR23411">
    <property type="entry name" value="TAPASIN"/>
    <property type="match status" value="1"/>
</dbReference>